<sequence length="350" mass="40869">MNKFSADKTQKISEVVIKILYRRFEEFPSDLSRNRNAPFHKAFLQAFYDKMERYQINNYELIGLSSWLHGLNTTLGQVFFEKVAHILSGGEKREFTSARSGALYITEEQQKAIMDIMTDLSNRNKKPDLERELQAIPKAGENDLMETQGFSADVFWIDQNSIEAIEMKTVKPNSGEMKSEKQKILIGRTALQNKYPDKEVHFHIGFPFDPTVDEDIESPCSYNKPRFLNSIICGNDFFDPKEVLLASELWDYLSGQKDTMEFLINIINTIATPEFMDNYNIVQSFNGNYNSNIMSILEKWNLFSEMEIAQYSELIKEKINNNRNLTRVFNQHIINPDYNRNRYNELSKMF</sequence>
<keyword evidence="3" id="KW-0255">Endonuclease</keyword>
<keyword evidence="2" id="KW-0680">Restriction system</keyword>
<protein>
    <recommendedName>
        <fullName evidence="6">type II site-specific deoxyribonuclease</fullName>
        <ecNumber evidence="6">3.1.21.4</ecNumber>
    </recommendedName>
</protein>
<proteinExistence type="predicted"/>
<accession>B0VFF9</accession>
<dbReference type="GO" id="GO:0009036">
    <property type="term" value="F:type II site-specific deoxyribonuclease activity"/>
    <property type="evidence" value="ECO:0007669"/>
    <property type="project" value="UniProtKB-EC"/>
</dbReference>
<dbReference type="InterPro" id="IPR019045">
    <property type="entry name" value="Restrct_endonuc_II_HinfI"/>
</dbReference>
<evidence type="ECO:0000256" key="2">
    <source>
        <dbReference type="ARBA" id="ARBA00022747"/>
    </source>
</evidence>
<dbReference type="Proteomes" id="UP000002019">
    <property type="component" value="Chromosome"/>
</dbReference>
<dbReference type="GO" id="GO:0003677">
    <property type="term" value="F:DNA binding"/>
    <property type="evidence" value="ECO:0007669"/>
    <property type="project" value="InterPro"/>
</dbReference>
<evidence type="ECO:0000256" key="1">
    <source>
        <dbReference type="ARBA" id="ARBA00022722"/>
    </source>
</evidence>
<organism evidence="7 8">
    <name type="scientific">Cloacimonas acidaminovorans (strain Evry)</name>
    <dbReference type="NCBI Taxonomy" id="459349"/>
    <lineage>
        <taxon>Bacteria</taxon>
        <taxon>Pseudomonadati</taxon>
        <taxon>Candidatus Cloacimonadota</taxon>
        <taxon>Candidatus Cloacimonadia</taxon>
        <taxon>Candidatus Cloacimonadales</taxon>
        <taxon>Candidatus Cloacimonadaceae</taxon>
        <taxon>Candidatus Cloacimonas</taxon>
    </lineage>
</organism>
<comment type="catalytic activity">
    <reaction evidence="5">
        <text>Endonucleolytic cleavage of DNA to give specific double-stranded fragments with terminal 5'-phosphates.</text>
        <dbReference type="EC" id="3.1.21.4"/>
    </reaction>
</comment>
<dbReference type="HOGENOM" id="CLU_756000_0_0_0"/>
<evidence type="ECO:0000256" key="3">
    <source>
        <dbReference type="ARBA" id="ARBA00022759"/>
    </source>
</evidence>
<keyword evidence="8" id="KW-1185">Reference proteome</keyword>
<dbReference type="OrthoDB" id="9784326at2"/>
<gene>
    <name evidence="7" type="ordered locus">CLOAM0305</name>
</gene>
<reference evidence="7 8" key="1">
    <citation type="journal article" date="2008" name="J. Bacteriol.">
        <title>'Candidatus Cloacamonas acidaminovorans': genome sequence reconstruction provides a first glimpse of a new bacterial division.</title>
        <authorList>
            <person name="Pelletier E."/>
            <person name="Kreimeyer A."/>
            <person name="Bocs S."/>
            <person name="Rouy Z."/>
            <person name="Gyapay G."/>
            <person name="Chouari R."/>
            <person name="Riviere D."/>
            <person name="Ganesan A."/>
            <person name="Daegelen P."/>
            <person name="Sghir A."/>
            <person name="Cohen G.N."/>
            <person name="Medigue C."/>
            <person name="Weissenbach J."/>
            <person name="Le Paslier D."/>
        </authorList>
    </citation>
    <scope>NUCLEOTIDE SEQUENCE [LARGE SCALE GENOMIC DNA]</scope>
    <source>
        <strain evidence="8">Evry</strain>
    </source>
</reference>
<dbReference type="EC" id="3.1.21.4" evidence="6"/>
<name>B0VFF9_CLOAI</name>
<dbReference type="REBASE" id="20278">
    <property type="entry name" value="CacGORF306P"/>
</dbReference>
<evidence type="ECO:0000256" key="6">
    <source>
        <dbReference type="ARBA" id="ARBA00093790"/>
    </source>
</evidence>
<dbReference type="EMBL" id="CU466930">
    <property type="protein sequence ID" value="CAO80211.1"/>
    <property type="molecule type" value="Genomic_DNA"/>
</dbReference>
<evidence type="ECO:0000313" key="7">
    <source>
        <dbReference type="EMBL" id="CAO80211.1"/>
    </source>
</evidence>
<evidence type="ECO:0000256" key="5">
    <source>
        <dbReference type="ARBA" id="ARBA00093760"/>
    </source>
</evidence>
<dbReference type="RefSeq" id="WP_015424072.1">
    <property type="nucleotide sequence ID" value="NC_020449.1"/>
</dbReference>
<keyword evidence="1" id="KW-0540">Nuclease</keyword>
<dbReference type="KEGG" id="caci:CLOAM0305"/>
<evidence type="ECO:0000313" key="8">
    <source>
        <dbReference type="Proteomes" id="UP000002019"/>
    </source>
</evidence>
<dbReference type="Pfam" id="PF09520">
    <property type="entry name" value="RE_TdeIII"/>
    <property type="match status" value="1"/>
</dbReference>
<dbReference type="AlphaFoldDB" id="B0VFF9"/>
<evidence type="ECO:0000256" key="4">
    <source>
        <dbReference type="ARBA" id="ARBA00022801"/>
    </source>
</evidence>
<keyword evidence="4 7" id="KW-0378">Hydrolase</keyword>
<dbReference type="GO" id="GO:0009307">
    <property type="term" value="P:DNA restriction-modification system"/>
    <property type="evidence" value="ECO:0007669"/>
    <property type="project" value="InterPro"/>
</dbReference>